<dbReference type="GO" id="GO:0005739">
    <property type="term" value="C:mitochondrion"/>
    <property type="evidence" value="ECO:0000318"/>
    <property type="project" value="GO_Central"/>
</dbReference>
<reference evidence="4" key="2">
    <citation type="submission" date="2015-06" db="UniProtKB">
        <authorList>
            <consortium name="EnsemblProtists"/>
        </authorList>
    </citation>
    <scope>IDENTIFICATION</scope>
    <source>
        <strain evidence="4">Pr102</strain>
    </source>
</reference>
<accession>H3H3A6</accession>
<name>H3H3A6_PHYRM</name>
<evidence type="ECO:0000256" key="2">
    <source>
        <dbReference type="ARBA" id="ARBA00023098"/>
    </source>
</evidence>
<evidence type="ECO:0000313" key="4">
    <source>
        <dbReference type="EnsemblProtists" id="Phyra84953"/>
    </source>
</evidence>
<dbReference type="EnsemblProtists" id="Phyra84953">
    <property type="protein sequence ID" value="Phyra84953"/>
    <property type="gene ID" value="Phyra84953"/>
</dbReference>
<dbReference type="VEuPathDB" id="FungiDB:KRP23_11382"/>
<dbReference type="VEuPathDB" id="FungiDB:KRP23_11337"/>
<dbReference type="InParanoid" id="H3H3A6"/>
<dbReference type="SUPFAM" id="SSF109993">
    <property type="entry name" value="VPS9 domain"/>
    <property type="match status" value="1"/>
</dbReference>
<protein>
    <recommendedName>
        <fullName evidence="3">VPS9 domain-containing protein</fullName>
    </recommendedName>
</protein>
<dbReference type="Proteomes" id="UP000005238">
    <property type="component" value="Unassembled WGS sequence"/>
</dbReference>
<keyword evidence="1" id="KW-0442">Lipid degradation</keyword>
<dbReference type="eggNOG" id="ENOG502RCQU">
    <property type="taxonomic scope" value="Eukaryota"/>
</dbReference>
<dbReference type="InterPro" id="IPR037191">
    <property type="entry name" value="VPS9_dom_sf"/>
</dbReference>
<dbReference type="VEuPathDB" id="FungiDB:KRP22_4631"/>
<dbReference type="VEuPathDB" id="FungiDB:KRP22_8710"/>
<reference evidence="5" key="1">
    <citation type="journal article" date="2006" name="Science">
        <title>Phytophthora genome sequences uncover evolutionary origins and mechanisms of pathogenesis.</title>
        <authorList>
            <person name="Tyler B.M."/>
            <person name="Tripathy S."/>
            <person name="Zhang X."/>
            <person name="Dehal P."/>
            <person name="Jiang R.H."/>
            <person name="Aerts A."/>
            <person name="Arredondo F.D."/>
            <person name="Baxter L."/>
            <person name="Bensasson D."/>
            <person name="Beynon J.L."/>
            <person name="Chapman J."/>
            <person name="Damasceno C.M."/>
            <person name="Dorrance A.E."/>
            <person name="Dou D."/>
            <person name="Dickerman A.W."/>
            <person name="Dubchak I.L."/>
            <person name="Garbelotto M."/>
            <person name="Gijzen M."/>
            <person name="Gordon S.G."/>
            <person name="Govers F."/>
            <person name="Grunwald N.J."/>
            <person name="Huang W."/>
            <person name="Ivors K.L."/>
            <person name="Jones R.W."/>
            <person name="Kamoun S."/>
            <person name="Krampis K."/>
            <person name="Lamour K.H."/>
            <person name="Lee M.K."/>
            <person name="McDonald W.H."/>
            <person name="Medina M."/>
            <person name="Meijer H.J."/>
            <person name="Nordberg E.K."/>
            <person name="Maclean D.J."/>
            <person name="Ospina-Giraldo M.D."/>
            <person name="Morris P.F."/>
            <person name="Phuntumart V."/>
            <person name="Putnam N.H."/>
            <person name="Rash S."/>
            <person name="Rose J.K."/>
            <person name="Sakihama Y."/>
            <person name="Salamov A.A."/>
            <person name="Savidor A."/>
            <person name="Scheuring C.F."/>
            <person name="Smith B.M."/>
            <person name="Sobral B.W."/>
            <person name="Terry A."/>
            <person name="Torto-Alalibo T.A."/>
            <person name="Win J."/>
            <person name="Xu Z."/>
            <person name="Zhang H."/>
            <person name="Grigoriev I.V."/>
            <person name="Rokhsar D.S."/>
            <person name="Boore J.L."/>
        </authorList>
    </citation>
    <scope>NUCLEOTIDE SEQUENCE [LARGE SCALE GENOMIC DNA]</scope>
    <source>
        <strain evidence="5">Pr102</strain>
    </source>
</reference>
<evidence type="ECO:0000313" key="5">
    <source>
        <dbReference type="Proteomes" id="UP000005238"/>
    </source>
</evidence>
<evidence type="ECO:0000259" key="3">
    <source>
        <dbReference type="PROSITE" id="PS51205"/>
    </source>
</evidence>
<dbReference type="InterPro" id="IPR003123">
    <property type="entry name" value="VPS9"/>
</dbReference>
<keyword evidence="2" id="KW-0443">Lipid metabolism</keyword>
<dbReference type="SUPFAM" id="SSF56024">
    <property type="entry name" value="Phospholipase D/nuclease"/>
    <property type="match status" value="1"/>
</dbReference>
<dbReference type="InterPro" id="IPR051406">
    <property type="entry name" value="PLD_domain"/>
</dbReference>
<dbReference type="AlphaFoldDB" id="H3H3A6"/>
<dbReference type="Gene3D" id="1.20.1050.80">
    <property type="entry name" value="VPS9 domain"/>
    <property type="match status" value="1"/>
</dbReference>
<dbReference type="GO" id="GO:0034587">
    <property type="term" value="P:piRNA processing"/>
    <property type="evidence" value="ECO:0000318"/>
    <property type="project" value="GO_Central"/>
</dbReference>
<dbReference type="Gene3D" id="3.30.870.10">
    <property type="entry name" value="Endonuclease Chain A"/>
    <property type="match status" value="1"/>
</dbReference>
<evidence type="ECO:0000256" key="1">
    <source>
        <dbReference type="ARBA" id="ARBA00022963"/>
    </source>
</evidence>
<feature type="domain" description="VPS9" evidence="3">
    <location>
        <begin position="457"/>
        <end position="578"/>
    </location>
</feature>
<dbReference type="GO" id="GO:0016042">
    <property type="term" value="P:lipid catabolic process"/>
    <property type="evidence" value="ECO:0007669"/>
    <property type="project" value="UniProtKB-KW"/>
</dbReference>
<sequence length="578" mass="64250">MPCRWTPMRFVVEMLKRGLCVTETLSLKDIARIMGVDRRVFGRMEQDILGRLQTAVVDYWFSRDQAAPQKLIDLLDGAETSVDIAMFILTHPELTDAIIRASQRVTVPSSDGESSAAAGTPSWQFGLQGTGNYSAVAFDGARHAETFETRTAQAHLDSIKREFELLWDEGRIWVLLICNLVSTSLQLAVDAYLSLGVGGKTRECDSMFFDDNGGLFEQSLRLVISTGTYLVPNWGALYVFYVLPRFQFSTVLDVPGLLMDDECDEAAYELLSGDERDAGIPVKTGRVPSFMIHYKWTIVNNEFSLGGSGNYSAVAFDGARHGEIFERRTGQAHLDPYQARNDDVVERDVFDRGGCTCFFIKNQVNASQLVEEIFASVSRACESFVAALTHMSVDDKHVCMPERKAKTLLNTDEVLLAQLAAARTERSEPDYDDFLDEVKHAVCGFVQKRVLVPLDDHGKIKALQTKPQSFFGVPPHVVAGSGSDWEDARRELRRVNEYALPLDKLKCLARAVGAIFQTCGSSRSSSSVGTTSSLTSVEELDMVLRPSMTTDEFVLVHLFALVMSNMSQLLITCEFLRV</sequence>
<dbReference type="GO" id="GO:0016891">
    <property type="term" value="F:RNA endonuclease activity producing 5'-phosphomonoesters, hydrolytic mechanism"/>
    <property type="evidence" value="ECO:0000318"/>
    <property type="project" value="GO_Central"/>
</dbReference>
<dbReference type="PANTHER" id="PTHR43856:SF1">
    <property type="entry name" value="MITOCHONDRIAL CARDIOLIPIN HYDROLASE"/>
    <property type="match status" value="1"/>
</dbReference>
<dbReference type="HOGENOM" id="CLU_472140_0_0_1"/>
<keyword evidence="5" id="KW-1185">Reference proteome</keyword>
<dbReference type="PANTHER" id="PTHR43856">
    <property type="entry name" value="CARDIOLIPIN HYDROLASE"/>
    <property type="match status" value="1"/>
</dbReference>
<dbReference type="STRING" id="164328.H3H3A6"/>
<dbReference type="EMBL" id="DS566129">
    <property type="status" value="NOT_ANNOTATED_CDS"/>
    <property type="molecule type" value="Genomic_DNA"/>
</dbReference>
<dbReference type="PROSITE" id="PS51205">
    <property type="entry name" value="VPS9"/>
    <property type="match status" value="1"/>
</dbReference>
<proteinExistence type="predicted"/>
<organism evidence="4 5">
    <name type="scientific">Phytophthora ramorum</name>
    <name type="common">Sudden oak death agent</name>
    <dbReference type="NCBI Taxonomy" id="164328"/>
    <lineage>
        <taxon>Eukaryota</taxon>
        <taxon>Sar</taxon>
        <taxon>Stramenopiles</taxon>
        <taxon>Oomycota</taxon>
        <taxon>Peronosporomycetes</taxon>
        <taxon>Peronosporales</taxon>
        <taxon>Peronosporaceae</taxon>
        <taxon>Phytophthora</taxon>
    </lineage>
</organism>